<proteinExistence type="predicted"/>
<dbReference type="SUPFAM" id="SSF54637">
    <property type="entry name" value="Thioesterase/thiol ester dehydrase-isomerase"/>
    <property type="match status" value="1"/>
</dbReference>
<protein>
    <submittedName>
        <fullName evidence="2">Unannotated protein</fullName>
    </submittedName>
</protein>
<reference evidence="2" key="1">
    <citation type="submission" date="2020-05" db="EMBL/GenBank/DDBJ databases">
        <authorList>
            <person name="Chiriac C."/>
            <person name="Salcher M."/>
            <person name="Ghai R."/>
            <person name="Kavagutti S V."/>
        </authorList>
    </citation>
    <scope>NUCLEOTIDE SEQUENCE</scope>
</reference>
<feature type="domain" description="FAS1-like dehydratase" evidence="1">
    <location>
        <begin position="35"/>
        <end position="119"/>
    </location>
</feature>
<dbReference type="AlphaFoldDB" id="A0A6J6CPF4"/>
<evidence type="ECO:0000313" key="2">
    <source>
        <dbReference type="EMBL" id="CAB4551638.1"/>
    </source>
</evidence>
<accession>A0A6J6CPF4</accession>
<dbReference type="InterPro" id="IPR029069">
    <property type="entry name" value="HotDog_dom_sf"/>
</dbReference>
<sequence length="129" mass="13631">MISPDSIGRTFAGSDLATVTQSQIDAFCAVIGESDTSVAPPTFSIRITLDQSQKILSDPAIGLDWTRVVHGDQRFELKSPIKAGDSFSCTSTIESAKAIAGNEIVTVRSDLSKDGAIVVSTWSTLVVRG</sequence>
<dbReference type="InterPro" id="IPR039569">
    <property type="entry name" value="FAS1-like_DH_region"/>
</dbReference>
<gene>
    <name evidence="2" type="ORF">UFOPK1440_01185</name>
</gene>
<evidence type="ECO:0000259" key="1">
    <source>
        <dbReference type="Pfam" id="PF13452"/>
    </source>
</evidence>
<dbReference type="CDD" id="cd03441">
    <property type="entry name" value="R_hydratase_like"/>
    <property type="match status" value="1"/>
</dbReference>
<name>A0A6J6CPF4_9ZZZZ</name>
<organism evidence="2">
    <name type="scientific">freshwater metagenome</name>
    <dbReference type="NCBI Taxonomy" id="449393"/>
    <lineage>
        <taxon>unclassified sequences</taxon>
        <taxon>metagenomes</taxon>
        <taxon>ecological metagenomes</taxon>
    </lineage>
</organism>
<dbReference type="EMBL" id="CAEZSP010000101">
    <property type="protein sequence ID" value="CAB4551638.1"/>
    <property type="molecule type" value="Genomic_DNA"/>
</dbReference>
<dbReference type="Gene3D" id="3.10.129.10">
    <property type="entry name" value="Hotdog Thioesterase"/>
    <property type="match status" value="1"/>
</dbReference>
<dbReference type="Pfam" id="PF13452">
    <property type="entry name" value="FAS1_DH_region"/>
    <property type="match status" value="1"/>
</dbReference>